<comment type="caution">
    <text evidence="3">The sequence shown here is derived from an EMBL/GenBank/DDBJ whole genome shotgun (WGS) entry which is preliminary data.</text>
</comment>
<dbReference type="Proteomes" id="UP001166784">
    <property type="component" value="Unassembled WGS sequence"/>
</dbReference>
<organism evidence="3 4">
    <name type="scientific">Streptomyces marispadix</name>
    <dbReference type="NCBI Taxonomy" id="2922868"/>
    <lineage>
        <taxon>Bacteria</taxon>
        <taxon>Bacillati</taxon>
        <taxon>Actinomycetota</taxon>
        <taxon>Actinomycetes</taxon>
        <taxon>Kitasatosporales</taxon>
        <taxon>Streptomycetaceae</taxon>
        <taxon>Streptomyces</taxon>
    </lineage>
</organism>
<evidence type="ECO:0000256" key="2">
    <source>
        <dbReference type="SAM" id="Phobius"/>
    </source>
</evidence>
<feature type="compositionally biased region" description="Basic and acidic residues" evidence="1">
    <location>
        <begin position="37"/>
        <end position="63"/>
    </location>
</feature>
<sequence>MLDILVTVGVILVLIALAALLLHLINTHQRQDVATADYERFHPGDPPESRSESDSAGNREGKPDAGGGPPRREGDA</sequence>
<gene>
    <name evidence="3" type="ORF">MMA15_12940</name>
</gene>
<feature type="transmembrane region" description="Helical" evidence="2">
    <location>
        <begin position="6"/>
        <end position="25"/>
    </location>
</feature>
<name>A0ABS9SZ02_9ACTN</name>
<evidence type="ECO:0000313" key="3">
    <source>
        <dbReference type="EMBL" id="MCH6161271.1"/>
    </source>
</evidence>
<dbReference type="RefSeq" id="WP_241059606.1">
    <property type="nucleotide sequence ID" value="NZ_JAKWJU010000002.1"/>
</dbReference>
<keyword evidence="2" id="KW-0472">Membrane</keyword>
<reference evidence="3" key="1">
    <citation type="submission" date="2022-03" db="EMBL/GenBank/DDBJ databases">
        <authorList>
            <person name="Santos J.D.N."/>
            <person name="Kallscheuer N."/>
            <person name="Jogler C."/>
            <person name="Lage O.M."/>
        </authorList>
    </citation>
    <scope>NUCLEOTIDE SEQUENCE</scope>
    <source>
        <strain evidence="3">M600PL45_2</strain>
    </source>
</reference>
<reference evidence="3" key="2">
    <citation type="journal article" date="2023" name="Int. J. Syst. Evol. Microbiol.">
        <title>Streptomyces marispadix sp. nov., isolated from marine beach sediment of the Northern Coast of Portugal.</title>
        <authorList>
            <person name="dos Santos J.D.N."/>
            <person name="Vitorino I.R."/>
            <person name="Kallscheuer N."/>
            <person name="Srivastava A."/>
            <person name="Krautwurst S."/>
            <person name="Marz M."/>
            <person name="Jogler C."/>
            <person name="Lobo Da Cunha A."/>
            <person name="Catita J."/>
            <person name="Goncalves H."/>
            <person name="Gonzalez I."/>
            <person name="Reyes F."/>
            <person name="Lage O.M."/>
        </authorList>
    </citation>
    <scope>NUCLEOTIDE SEQUENCE</scope>
    <source>
        <strain evidence="3">M600PL45_2</strain>
    </source>
</reference>
<evidence type="ECO:0000313" key="4">
    <source>
        <dbReference type="Proteomes" id="UP001166784"/>
    </source>
</evidence>
<protein>
    <recommendedName>
        <fullName evidence="5">Secreted protein</fullName>
    </recommendedName>
</protein>
<accession>A0ABS9SZ02</accession>
<dbReference type="EMBL" id="JAKWJU010000002">
    <property type="protein sequence ID" value="MCH6161271.1"/>
    <property type="molecule type" value="Genomic_DNA"/>
</dbReference>
<proteinExistence type="predicted"/>
<keyword evidence="2" id="KW-0812">Transmembrane</keyword>
<evidence type="ECO:0008006" key="5">
    <source>
        <dbReference type="Google" id="ProtNLM"/>
    </source>
</evidence>
<feature type="region of interest" description="Disordered" evidence="1">
    <location>
        <begin position="36"/>
        <end position="76"/>
    </location>
</feature>
<keyword evidence="4" id="KW-1185">Reference proteome</keyword>
<evidence type="ECO:0000256" key="1">
    <source>
        <dbReference type="SAM" id="MobiDB-lite"/>
    </source>
</evidence>
<keyword evidence="2" id="KW-1133">Transmembrane helix</keyword>